<dbReference type="RefSeq" id="WP_233723283.1">
    <property type="nucleotide sequence ID" value="NZ_JAJVCN010000001.1"/>
</dbReference>
<dbReference type="Gene3D" id="3.20.20.140">
    <property type="entry name" value="Metal-dependent hydrolases"/>
    <property type="match status" value="1"/>
</dbReference>
<organism evidence="3 4">
    <name type="scientific">Kibdelosporangium philippinense</name>
    <dbReference type="NCBI Taxonomy" id="211113"/>
    <lineage>
        <taxon>Bacteria</taxon>
        <taxon>Bacillati</taxon>
        <taxon>Actinomycetota</taxon>
        <taxon>Actinomycetes</taxon>
        <taxon>Pseudonocardiales</taxon>
        <taxon>Pseudonocardiaceae</taxon>
        <taxon>Kibdelosporangium</taxon>
    </lineage>
</organism>
<accession>A0ABS8Z2U2</accession>
<dbReference type="Proteomes" id="UP001521150">
    <property type="component" value="Unassembled WGS sequence"/>
</dbReference>
<reference evidence="3 4" key="1">
    <citation type="submission" date="2021-12" db="EMBL/GenBank/DDBJ databases">
        <title>Genome sequence of Kibdelosporangium philippinense ATCC 49844.</title>
        <authorList>
            <person name="Fedorov E.A."/>
            <person name="Omeragic M."/>
            <person name="Shalygina K.F."/>
            <person name="Maclea K.S."/>
        </authorList>
    </citation>
    <scope>NUCLEOTIDE SEQUENCE [LARGE SCALE GENOMIC DNA]</scope>
    <source>
        <strain evidence="3 4">ATCC 49844</strain>
    </source>
</reference>
<dbReference type="EMBL" id="JAJVCN010000001">
    <property type="protein sequence ID" value="MCE7002258.1"/>
    <property type="molecule type" value="Genomic_DNA"/>
</dbReference>
<dbReference type="PANTHER" id="PTHR43794">
    <property type="entry name" value="AMINOHYDROLASE SSNA-RELATED"/>
    <property type="match status" value="1"/>
</dbReference>
<evidence type="ECO:0000256" key="1">
    <source>
        <dbReference type="ARBA" id="ARBA00022801"/>
    </source>
</evidence>
<dbReference type="Gene3D" id="2.30.40.10">
    <property type="entry name" value="Urease, subunit C, domain 1"/>
    <property type="match status" value="1"/>
</dbReference>
<evidence type="ECO:0000259" key="2">
    <source>
        <dbReference type="Pfam" id="PF01979"/>
    </source>
</evidence>
<dbReference type="SUPFAM" id="SSF51338">
    <property type="entry name" value="Composite domain of metallo-dependent hydrolases"/>
    <property type="match status" value="1"/>
</dbReference>
<dbReference type="InterPro" id="IPR032466">
    <property type="entry name" value="Metal_Hydrolase"/>
</dbReference>
<evidence type="ECO:0000313" key="4">
    <source>
        <dbReference type="Proteomes" id="UP001521150"/>
    </source>
</evidence>
<dbReference type="SUPFAM" id="SSF51556">
    <property type="entry name" value="Metallo-dependent hydrolases"/>
    <property type="match status" value="1"/>
</dbReference>
<name>A0ABS8Z2U2_9PSEU</name>
<keyword evidence="4" id="KW-1185">Reference proteome</keyword>
<evidence type="ECO:0000313" key="3">
    <source>
        <dbReference type="EMBL" id="MCE7002258.1"/>
    </source>
</evidence>
<feature type="domain" description="Amidohydrolase-related" evidence="2">
    <location>
        <begin position="54"/>
        <end position="217"/>
    </location>
</feature>
<gene>
    <name evidence="3" type="ORF">LWC34_05360</name>
</gene>
<dbReference type="InterPro" id="IPR050287">
    <property type="entry name" value="MTA/SAH_deaminase"/>
</dbReference>
<proteinExistence type="predicted"/>
<comment type="caution">
    <text evidence="3">The sequence shown here is derived from an EMBL/GenBank/DDBJ whole genome shotgun (WGS) entry which is preliminary data.</text>
</comment>
<dbReference type="InterPro" id="IPR011059">
    <property type="entry name" value="Metal-dep_hydrolase_composite"/>
</dbReference>
<sequence>MSGKLLLRGARILSMDDSAGEFDGDVLIADGRIAEVAPRITTVADEVVDYRDHIVLPGLVDCHVHVWQSLIRGIASGCWGREYFGLVHPLSGRIRPPDLRTAELAGATELLTHGVTTAFDFCHTVSSEEHAEAAINGLTESGIRALFGYSLRARPEAGPQYDRSLQDHIATLQDLSTRDERVRVAVALNNIDHVSPEQHAAEVRAVRALGLRASLHSNLPNQVSQSLPGPDILWVHCGQISDEELDSLSSQGGFVVATPETEAAQMGVNPIVGRALRHGVPVVFGTDVPAAFNGSMLSQLRTSHALEHLLAAQTGERPRLDARRLLRMATIGGAKALGMGAEIGSLTPGKLADLLVIWTGPFGLGDADAADHVVFQSTARDIKAVYVGGVPVVREGVPLNVDLPALREAVSRARDWIRGTAPDSPWTEIDDQARRRYEAGQGNPAMT</sequence>
<keyword evidence="1" id="KW-0378">Hydrolase</keyword>
<protein>
    <submittedName>
        <fullName evidence="3">Amidohydrolase family protein</fullName>
    </submittedName>
</protein>
<dbReference type="InterPro" id="IPR006680">
    <property type="entry name" value="Amidohydro-rel"/>
</dbReference>
<dbReference type="PANTHER" id="PTHR43794:SF11">
    <property type="entry name" value="AMIDOHYDROLASE-RELATED DOMAIN-CONTAINING PROTEIN"/>
    <property type="match status" value="1"/>
</dbReference>
<feature type="domain" description="Amidohydrolase-related" evidence="2">
    <location>
        <begin position="233"/>
        <end position="391"/>
    </location>
</feature>
<dbReference type="Pfam" id="PF01979">
    <property type="entry name" value="Amidohydro_1"/>
    <property type="match status" value="2"/>
</dbReference>